<dbReference type="Proteomes" id="UP000295176">
    <property type="component" value="Unassembled WGS sequence"/>
</dbReference>
<dbReference type="PANTHER" id="PTHR30193">
    <property type="entry name" value="ABC TRANSPORTER PERMEASE PROTEIN"/>
    <property type="match status" value="1"/>
</dbReference>
<evidence type="ECO:0000256" key="1">
    <source>
        <dbReference type="ARBA" id="ARBA00004651"/>
    </source>
</evidence>
<name>A0A4R6SGF6_9FIRM</name>
<feature type="transmembrane region" description="Helical" evidence="7">
    <location>
        <begin position="103"/>
        <end position="123"/>
    </location>
</feature>
<dbReference type="Pfam" id="PF00528">
    <property type="entry name" value="BPD_transp_1"/>
    <property type="match status" value="1"/>
</dbReference>
<feature type="transmembrane region" description="Helical" evidence="7">
    <location>
        <begin position="206"/>
        <end position="226"/>
    </location>
</feature>
<dbReference type="InterPro" id="IPR035906">
    <property type="entry name" value="MetI-like_sf"/>
</dbReference>
<dbReference type="InterPro" id="IPR051393">
    <property type="entry name" value="ABC_transporter_permease"/>
</dbReference>
<dbReference type="PROSITE" id="PS50928">
    <property type="entry name" value="ABC_TM1"/>
    <property type="match status" value="1"/>
</dbReference>
<comment type="subcellular location">
    <subcellularLocation>
        <location evidence="1 7">Cell membrane</location>
        <topology evidence="1 7">Multi-pass membrane protein</topology>
    </subcellularLocation>
</comment>
<proteinExistence type="inferred from homology"/>
<evidence type="ECO:0000313" key="10">
    <source>
        <dbReference type="Proteomes" id="UP000295176"/>
    </source>
</evidence>
<keyword evidence="5 7" id="KW-1133">Transmembrane helix</keyword>
<gene>
    <name evidence="9" type="ORF">C7957_1055</name>
</gene>
<dbReference type="InterPro" id="IPR000515">
    <property type="entry name" value="MetI-like"/>
</dbReference>
<feature type="transmembrane region" description="Helical" evidence="7">
    <location>
        <begin position="258"/>
        <end position="278"/>
    </location>
</feature>
<evidence type="ECO:0000256" key="5">
    <source>
        <dbReference type="ARBA" id="ARBA00022989"/>
    </source>
</evidence>
<evidence type="ECO:0000256" key="4">
    <source>
        <dbReference type="ARBA" id="ARBA00022692"/>
    </source>
</evidence>
<dbReference type="Gene3D" id="1.10.3720.10">
    <property type="entry name" value="MetI-like"/>
    <property type="match status" value="1"/>
</dbReference>
<sequence>MKRRKAYTPYLFLLPALAFMGVFLFYPIVDVFRLSFTNYNMITEAQFVGLENYNKLFNEPLFWKTLKNSFIYLIGVVPILVVAPIFLAILVNNKLKGIKWFRAAYYIPVVTSMVVVGIMWKWLYQGNGILNYVLQSLGIINNQINWLTDPGIALFSVMAVTVWKGLGYYMVIYLSGLQSIPQELYEVSEIDGASWWQKHIHVTIPLLRPSIMLVTILSSIAAMKVFTEVYVMTKGGPLNSSKTLVYYIYQMAFENLNLGYAAAMGFVLFIIIFILSFFNIKLMDQGSR</sequence>
<dbReference type="Gene3D" id="1.20.58.370">
    <property type="entry name" value="MalF N-terminal region-like"/>
    <property type="match status" value="1"/>
</dbReference>
<dbReference type="CDD" id="cd06261">
    <property type="entry name" value="TM_PBP2"/>
    <property type="match status" value="1"/>
</dbReference>
<keyword evidence="4 7" id="KW-0812">Transmembrane</keyword>
<dbReference type="RefSeq" id="WP_133529864.1">
    <property type="nucleotide sequence ID" value="NZ_JBQPXQ010000014.1"/>
</dbReference>
<protein>
    <submittedName>
        <fullName evidence="9">Carbohydrate ABC transporter membrane protein 1 (CUT1 family)</fullName>
    </submittedName>
</protein>
<dbReference type="PANTHER" id="PTHR30193:SF44">
    <property type="entry name" value="LACTOSE TRANSPORT SYSTEM PERMEASE PROTEIN LACF"/>
    <property type="match status" value="1"/>
</dbReference>
<dbReference type="EMBL" id="SNXX01000005">
    <property type="protein sequence ID" value="TDP98206.1"/>
    <property type="molecule type" value="Genomic_DNA"/>
</dbReference>
<keyword evidence="6 7" id="KW-0472">Membrane</keyword>
<evidence type="ECO:0000256" key="7">
    <source>
        <dbReference type="RuleBase" id="RU363032"/>
    </source>
</evidence>
<evidence type="ECO:0000256" key="3">
    <source>
        <dbReference type="ARBA" id="ARBA00022475"/>
    </source>
</evidence>
<comment type="similarity">
    <text evidence="7">Belongs to the binding-protein-dependent transport system permease family.</text>
</comment>
<reference evidence="9 10" key="1">
    <citation type="submission" date="2019-03" db="EMBL/GenBank/DDBJ databases">
        <title>Subsurface microbial communities from deep shales in Ohio and West Virginia, USA.</title>
        <authorList>
            <person name="Wrighton K."/>
        </authorList>
    </citation>
    <scope>NUCLEOTIDE SEQUENCE [LARGE SCALE GENOMIC DNA]</scope>
    <source>
        <strain evidence="9 10">MSL 7</strain>
    </source>
</reference>
<accession>A0A4R6SGF6</accession>
<evidence type="ECO:0000259" key="8">
    <source>
        <dbReference type="PROSITE" id="PS50928"/>
    </source>
</evidence>
<dbReference type="SUPFAM" id="SSF160964">
    <property type="entry name" value="MalF N-terminal region-like"/>
    <property type="match status" value="1"/>
</dbReference>
<dbReference type="SUPFAM" id="SSF161098">
    <property type="entry name" value="MetI-like"/>
    <property type="match status" value="1"/>
</dbReference>
<dbReference type="InterPro" id="IPR035277">
    <property type="entry name" value="MalF_N"/>
</dbReference>
<dbReference type="GO" id="GO:0005886">
    <property type="term" value="C:plasma membrane"/>
    <property type="evidence" value="ECO:0007669"/>
    <property type="project" value="UniProtKB-SubCell"/>
</dbReference>
<evidence type="ECO:0000313" key="9">
    <source>
        <dbReference type="EMBL" id="TDP98206.1"/>
    </source>
</evidence>
<evidence type="ECO:0000256" key="2">
    <source>
        <dbReference type="ARBA" id="ARBA00022448"/>
    </source>
</evidence>
<dbReference type="AlphaFoldDB" id="A0A4R6SGF6"/>
<dbReference type="GO" id="GO:0055085">
    <property type="term" value="P:transmembrane transport"/>
    <property type="evidence" value="ECO:0007669"/>
    <property type="project" value="InterPro"/>
</dbReference>
<feature type="transmembrane region" description="Helical" evidence="7">
    <location>
        <begin position="70"/>
        <end position="91"/>
    </location>
</feature>
<comment type="caution">
    <text evidence="9">The sequence shown here is derived from an EMBL/GenBank/DDBJ whole genome shotgun (WGS) entry which is preliminary data.</text>
</comment>
<organism evidence="9 10">
    <name type="scientific">Halanaerobium saccharolyticum</name>
    <dbReference type="NCBI Taxonomy" id="43595"/>
    <lineage>
        <taxon>Bacteria</taxon>
        <taxon>Bacillati</taxon>
        <taxon>Bacillota</taxon>
        <taxon>Clostridia</taxon>
        <taxon>Halanaerobiales</taxon>
        <taxon>Halanaerobiaceae</taxon>
        <taxon>Halanaerobium</taxon>
    </lineage>
</organism>
<feature type="transmembrane region" description="Helical" evidence="7">
    <location>
        <begin position="7"/>
        <end position="29"/>
    </location>
</feature>
<feature type="transmembrane region" description="Helical" evidence="7">
    <location>
        <begin position="152"/>
        <end position="174"/>
    </location>
</feature>
<keyword evidence="2 7" id="KW-0813">Transport</keyword>
<keyword evidence="3" id="KW-1003">Cell membrane</keyword>
<evidence type="ECO:0000256" key="6">
    <source>
        <dbReference type="ARBA" id="ARBA00023136"/>
    </source>
</evidence>
<feature type="domain" description="ABC transmembrane type-1" evidence="8">
    <location>
        <begin position="66"/>
        <end position="279"/>
    </location>
</feature>